<dbReference type="Proteomes" id="UP000595894">
    <property type="component" value="Chromosome"/>
</dbReference>
<evidence type="ECO:0000313" key="2">
    <source>
        <dbReference type="EMBL" id="QQV78315.1"/>
    </source>
</evidence>
<protein>
    <submittedName>
        <fullName evidence="2">Uncharacterized protein</fullName>
    </submittedName>
</protein>
<reference evidence="3" key="1">
    <citation type="submission" date="2020-09" db="EMBL/GenBank/DDBJ databases">
        <title>Sphingomonas sp., a new species isolated from pork steak.</title>
        <authorList>
            <person name="Heidler von Heilborn D."/>
        </authorList>
    </citation>
    <scope>NUCLEOTIDE SEQUENCE [LARGE SCALE GENOMIC DNA]</scope>
</reference>
<proteinExistence type="predicted"/>
<evidence type="ECO:0000256" key="1">
    <source>
        <dbReference type="SAM" id="MobiDB-lite"/>
    </source>
</evidence>
<gene>
    <name evidence="2" type="ORF">H5J25_06490</name>
</gene>
<dbReference type="AlphaFoldDB" id="A0A974NWP4"/>
<feature type="region of interest" description="Disordered" evidence="1">
    <location>
        <begin position="54"/>
        <end position="80"/>
    </location>
</feature>
<dbReference type="EMBL" id="CP061035">
    <property type="protein sequence ID" value="QQV78315.1"/>
    <property type="molecule type" value="Genomic_DNA"/>
</dbReference>
<keyword evidence="3" id="KW-1185">Reference proteome</keyword>
<dbReference type="KEGG" id="sari:H5J25_06490"/>
<evidence type="ECO:0000313" key="3">
    <source>
        <dbReference type="Proteomes" id="UP000595894"/>
    </source>
</evidence>
<organism evidence="2 3">
    <name type="scientific">Sphingomonas aliaeris</name>
    <dbReference type="NCBI Taxonomy" id="2759526"/>
    <lineage>
        <taxon>Bacteria</taxon>
        <taxon>Pseudomonadati</taxon>
        <taxon>Pseudomonadota</taxon>
        <taxon>Alphaproteobacteria</taxon>
        <taxon>Sphingomonadales</taxon>
        <taxon>Sphingomonadaceae</taxon>
        <taxon>Sphingomonas</taxon>
    </lineage>
</organism>
<accession>A0A974NWP4</accession>
<name>A0A974NWP4_9SPHN</name>
<sequence length="146" mass="15227">MLMAILLAQAATASGADNPKGESWSILEPVGNEPCRPASSTVEKDQDIIVCGQPLPSQTLPYPNEVIPKGPKPSNPDMRATTAMNAENAPCTTQMRGCTVGFGPPIVPIIAGAVDLAKRAFAKKPDKTGRVPIDLDAPMPASVILP</sequence>